<protein>
    <submittedName>
        <fullName evidence="2">DUF4065 domain-containing protein</fullName>
    </submittedName>
</protein>
<keyword evidence="3" id="KW-1185">Reference proteome</keyword>
<dbReference type="AlphaFoldDB" id="A0ABD5WEQ9"/>
<comment type="caution">
    <text evidence="2">The sequence shown here is derived from an EMBL/GenBank/DDBJ whole genome shotgun (WGS) entry which is preliminary data.</text>
</comment>
<organism evidence="2 3">
    <name type="scientific">Halobaculum lipolyticum</name>
    <dbReference type="NCBI Taxonomy" id="3032001"/>
    <lineage>
        <taxon>Archaea</taxon>
        <taxon>Methanobacteriati</taxon>
        <taxon>Methanobacteriota</taxon>
        <taxon>Stenosarchaea group</taxon>
        <taxon>Halobacteria</taxon>
        <taxon>Halobacteriales</taxon>
        <taxon>Haloferacaceae</taxon>
        <taxon>Halobaculum</taxon>
    </lineage>
</organism>
<accession>A0ABD5WEQ9</accession>
<evidence type="ECO:0000259" key="1">
    <source>
        <dbReference type="Pfam" id="PF13274"/>
    </source>
</evidence>
<dbReference type="EMBL" id="JBHTAH010000012">
    <property type="protein sequence ID" value="MFC7070625.1"/>
    <property type="molecule type" value="Genomic_DNA"/>
</dbReference>
<evidence type="ECO:0000313" key="3">
    <source>
        <dbReference type="Proteomes" id="UP001596461"/>
    </source>
</evidence>
<feature type="domain" description="Antitoxin SocA-like Panacea" evidence="1">
    <location>
        <begin position="30"/>
        <end position="138"/>
    </location>
</feature>
<dbReference type="RefSeq" id="WP_390210880.1">
    <property type="nucleotide sequence ID" value="NZ_JBHTAH010000012.1"/>
</dbReference>
<gene>
    <name evidence="2" type="ORF">ACFQL9_13305</name>
</gene>
<reference evidence="2 3" key="1">
    <citation type="journal article" date="2019" name="Int. J. Syst. Evol. Microbiol.">
        <title>The Global Catalogue of Microorganisms (GCM) 10K type strain sequencing project: providing services to taxonomists for standard genome sequencing and annotation.</title>
        <authorList>
            <consortium name="The Broad Institute Genomics Platform"/>
            <consortium name="The Broad Institute Genome Sequencing Center for Infectious Disease"/>
            <person name="Wu L."/>
            <person name="Ma J."/>
        </authorList>
    </citation>
    <scope>NUCLEOTIDE SEQUENCE [LARGE SCALE GENOMIC DNA]</scope>
    <source>
        <strain evidence="2 3">DT31</strain>
    </source>
</reference>
<dbReference type="Pfam" id="PF13274">
    <property type="entry name" value="SocA_Panacea"/>
    <property type="match status" value="1"/>
</dbReference>
<evidence type="ECO:0000313" key="2">
    <source>
        <dbReference type="EMBL" id="MFC7070625.1"/>
    </source>
</evidence>
<name>A0ABD5WEQ9_9EURY</name>
<sequence length="156" mass="18079">MGRIDTIDRRTDVVLLLFGYQSEIHGVTRLQKLLFLIEQETEFFQQYGEAVAFEFAPYKMGPFSEHVYEEIEFLDALGAITTDSTGDRRLFTLTPKGEKIAAEVESQLEPPYREELRELVDAYGELPLTELLEYVYSEYPTYTTESEIIEDLDVRS</sequence>
<dbReference type="InterPro" id="IPR025272">
    <property type="entry name" value="SocA_Panacea"/>
</dbReference>
<proteinExistence type="predicted"/>
<dbReference type="Proteomes" id="UP001596461">
    <property type="component" value="Unassembled WGS sequence"/>
</dbReference>